<dbReference type="EMBL" id="JACHNC010000001">
    <property type="protein sequence ID" value="MBB4752791.1"/>
    <property type="molecule type" value="Genomic_DNA"/>
</dbReference>
<dbReference type="InterPro" id="IPR019734">
    <property type="entry name" value="TPR_rpt"/>
</dbReference>
<organism evidence="1 2">
    <name type="scientific">Actinoplanes lobatus</name>
    <dbReference type="NCBI Taxonomy" id="113568"/>
    <lineage>
        <taxon>Bacteria</taxon>
        <taxon>Bacillati</taxon>
        <taxon>Actinomycetota</taxon>
        <taxon>Actinomycetes</taxon>
        <taxon>Micromonosporales</taxon>
        <taxon>Micromonosporaceae</taxon>
        <taxon>Actinoplanes</taxon>
    </lineage>
</organism>
<accession>A0A7W7MJX2</accession>
<reference evidence="1 2" key="1">
    <citation type="submission" date="2020-08" db="EMBL/GenBank/DDBJ databases">
        <title>Sequencing the genomes of 1000 actinobacteria strains.</title>
        <authorList>
            <person name="Klenk H.-P."/>
        </authorList>
    </citation>
    <scope>NUCLEOTIDE SEQUENCE [LARGE SCALE GENOMIC DNA]</scope>
    <source>
        <strain evidence="1 2">DSM 43150</strain>
    </source>
</reference>
<dbReference type="SUPFAM" id="SSF48452">
    <property type="entry name" value="TPR-like"/>
    <property type="match status" value="6"/>
</dbReference>
<dbReference type="SMART" id="SM00028">
    <property type="entry name" value="TPR"/>
    <property type="match status" value="12"/>
</dbReference>
<dbReference type="Pfam" id="PF13374">
    <property type="entry name" value="TPR_10"/>
    <property type="match status" value="8"/>
</dbReference>
<dbReference type="PANTHER" id="PTHR19959:SF119">
    <property type="entry name" value="FUNGAL LIPASE-LIKE DOMAIN-CONTAINING PROTEIN"/>
    <property type="match status" value="1"/>
</dbReference>
<dbReference type="AlphaFoldDB" id="A0A7W7MJX2"/>
<dbReference type="Proteomes" id="UP000590511">
    <property type="component" value="Unassembled WGS sequence"/>
</dbReference>
<dbReference type="Gene3D" id="1.25.40.10">
    <property type="entry name" value="Tetratricopeptide repeat domain"/>
    <property type="match status" value="5"/>
</dbReference>
<name>A0A7W7MJX2_9ACTN</name>
<proteinExistence type="predicted"/>
<protein>
    <submittedName>
        <fullName evidence="1">Tetratricopeptide (TPR) repeat protein</fullName>
    </submittedName>
</protein>
<comment type="caution">
    <text evidence="1">The sequence shown here is derived from an EMBL/GenBank/DDBJ whole genome shotgun (WGS) entry which is preliminary data.</text>
</comment>
<dbReference type="PANTHER" id="PTHR19959">
    <property type="entry name" value="KINESIN LIGHT CHAIN"/>
    <property type="match status" value="1"/>
</dbReference>
<dbReference type="Pfam" id="PF13424">
    <property type="entry name" value="TPR_12"/>
    <property type="match status" value="2"/>
</dbReference>
<evidence type="ECO:0000313" key="1">
    <source>
        <dbReference type="EMBL" id="MBB4752791.1"/>
    </source>
</evidence>
<gene>
    <name evidence="1" type="ORF">BJ964_006952</name>
</gene>
<dbReference type="InterPro" id="IPR011990">
    <property type="entry name" value="TPR-like_helical_dom_sf"/>
</dbReference>
<sequence>MTGNLVFGDIVQIAHVGGDVTIVSRQPPPYRVVPADDRPVPVSADRARAQPSRLLLARHQIVPFTGRQRTLDSLATWSDGSEPVAARLIHAPGGQGKTRLAGHVGVLAAAAGCAVWQVTHTPALAAGADAGGVSRVGVPAGAVLVVVDYADRWPASALLALLTQMHDLHQTLRARIRVLLLARSDGYWWPAVADRADSDLGIDVDQMSLPPLAADSLDDWPGLFTTAAGRFADAMNLPAPAGGWPVPPPSGPGYGQVLAVHMAALATVDAHRHGRQAPTDPAAVSTYLLRREQAYWQHLHTRPEAPVPTRPELMHRVVFTATLTGARPRPVARQALTCAGFTDTENPVDRVIDDHTVCYPPADGRTVFEPVHPDRLGEDLIALSIPDGQNAENRLARDWAPGAVTGLLTTALPEPPVWTAAAVTTLVEAARRWPHLAEQMLYPLIRTHPHLIIAAGGATLTRLTGIPGLDPAVLEPLEPLLPANRHIDLDIAAAITTTLTTHRLTHTTDPAEQARLHATHAFRLANAGRREQALARAEEATVIYRRLAEANPDACLPDLAMSLNNLGNRLSELGLREQALARAEEATVIYRRLAEANPDACLPDLAMSLNNLGNRLSELGLREQALARAEEATVIYRRLAEANPDACLPDLAMSLNNLGNRLSELGLREQALARAEEATVIYRRLAEANPDAYLPDLAASLNNLGNRLSELGRREQALTVAEEAVTIRRGLAEANPDAYLPDLAVSLNNLGIFLSGLGRREQALARAEEAATIRRGLAEANPDAYLPDLAVSLNNLGIFLSGLGRREQALARAEEAATIRRGLAEANPDAYLPDLAVSLNNLGIFLSGLGRREQALAPAEEATVIYRRLAEANPDAYLPDLAMSLNNLGAFLSELGRREQALAQAEEATVIYRRLAEANPDAYLPDLAASLNNLGNRLSELGRREQALARAEEAVTIRRGLAEANPDAYLPDLAASLHNLGAFLSELGRREQALAQAEEATVIYRRLAEANPDAYLPDLAASLNNLGNHLSELGRREQALARAEEAVTIRRGLAEANPDAYLPDLAASLHNLGTFLSGLGRREQALARAEEAVTIRRGLAEANPDAYLPDLAMSLRAYGWVCVNVKANYAQALESVTEAIGLFEPLTEQLPDVFAGQLISAYRTLADVLDGLGRADEATDLRRQLDQLAGHGRAS</sequence>
<evidence type="ECO:0000313" key="2">
    <source>
        <dbReference type="Proteomes" id="UP000590511"/>
    </source>
</evidence>